<keyword evidence="6" id="KW-0804">Transcription</keyword>
<sequence length="278" mass="29911">MQPCGSSNYMVDHGSRCGAFHHAGQTRPPSVLFSADPYSSYPVPDPYISTSYTISSSPSIDCTLSLGTPSTRLSEVDADDAGRRARGRGGQSSISNFCWDILQTTKHAPLITDRITGRGGGSSYGSGGDPLVARRCTNCDTTSTPLWRNGPRGPKSLCNACGIRFKKEERRATAAAATAGGMVDSQPMFSHGQYDSWITPQTHHQNKLPCYGTEFRFMEGEAYDHHHHHLLTMASPSSPAGTSTSPTAPVALSMTSGDEPEKNETLNRNQNGNYCKTS</sequence>
<dbReference type="PANTHER" id="PTHR46813">
    <property type="entry name" value="GATA TRANSCRIPTION FACTOR 18"/>
    <property type="match status" value="1"/>
</dbReference>
<evidence type="ECO:0000256" key="4">
    <source>
        <dbReference type="ARBA" id="ARBA00023015"/>
    </source>
</evidence>
<dbReference type="PROSITE" id="PS00344">
    <property type="entry name" value="GATA_ZN_FINGER_1"/>
    <property type="match status" value="1"/>
</dbReference>
<keyword evidence="5" id="KW-0238">DNA-binding</keyword>
<keyword evidence="3" id="KW-0862">Zinc</keyword>
<evidence type="ECO:0000313" key="12">
    <source>
        <dbReference type="Proteomes" id="UP001345219"/>
    </source>
</evidence>
<feature type="domain" description="GATA-type" evidence="10">
    <location>
        <begin position="130"/>
        <end position="166"/>
    </location>
</feature>
<dbReference type="AlphaFoldDB" id="A0AAN7GFC2"/>
<keyword evidence="2 8" id="KW-0863">Zinc-finger</keyword>
<keyword evidence="4" id="KW-0805">Transcription regulation</keyword>
<dbReference type="CDD" id="cd00202">
    <property type="entry name" value="ZnF_GATA"/>
    <property type="match status" value="1"/>
</dbReference>
<feature type="region of interest" description="Disordered" evidence="9">
    <location>
        <begin position="233"/>
        <end position="278"/>
    </location>
</feature>
<feature type="compositionally biased region" description="Low complexity" evidence="9">
    <location>
        <begin position="233"/>
        <end position="251"/>
    </location>
</feature>
<dbReference type="Pfam" id="PF00320">
    <property type="entry name" value="GATA"/>
    <property type="match status" value="1"/>
</dbReference>
<dbReference type="GO" id="GO:0006355">
    <property type="term" value="P:regulation of DNA-templated transcription"/>
    <property type="evidence" value="ECO:0007669"/>
    <property type="project" value="InterPro"/>
</dbReference>
<evidence type="ECO:0000256" key="7">
    <source>
        <dbReference type="ARBA" id="ARBA00024019"/>
    </source>
</evidence>
<dbReference type="Gene3D" id="3.30.50.10">
    <property type="entry name" value="Erythroid Transcription Factor GATA-1, subunit A"/>
    <property type="match status" value="1"/>
</dbReference>
<evidence type="ECO:0000256" key="1">
    <source>
        <dbReference type="ARBA" id="ARBA00022723"/>
    </source>
</evidence>
<evidence type="ECO:0000256" key="6">
    <source>
        <dbReference type="ARBA" id="ARBA00023163"/>
    </source>
</evidence>
<protein>
    <recommendedName>
        <fullName evidence="10">GATA-type domain-containing protein</fullName>
    </recommendedName>
</protein>
<dbReference type="Proteomes" id="UP001345219">
    <property type="component" value="Chromosome 1"/>
</dbReference>
<comment type="similarity">
    <text evidence="7">Belongs to the type IV zinc-finger family. Class B subfamily.</text>
</comment>
<evidence type="ECO:0000256" key="8">
    <source>
        <dbReference type="PROSITE-ProRule" id="PRU00094"/>
    </source>
</evidence>
<evidence type="ECO:0000259" key="10">
    <source>
        <dbReference type="PROSITE" id="PS50114"/>
    </source>
</evidence>
<reference evidence="11 12" key="1">
    <citation type="journal article" date="2023" name="Hortic Res">
        <title>Pangenome of water caltrop reveals structural variations and asymmetric subgenome divergence after allopolyploidization.</title>
        <authorList>
            <person name="Zhang X."/>
            <person name="Chen Y."/>
            <person name="Wang L."/>
            <person name="Yuan Y."/>
            <person name="Fang M."/>
            <person name="Shi L."/>
            <person name="Lu R."/>
            <person name="Comes H.P."/>
            <person name="Ma Y."/>
            <person name="Chen Y."/>
            <person name="Huang G."/>
            <person name="Zhou Y."/>
            <person name="Zheng Z."/>
            <person name="Qiu Y."/>
        </authorList>
    </citation>
    <scope>NUCLEOTIDE SEQUENCE [LARGE SCALE GENOMIC DNA]</scope>
    <source>
        <tissue evidence="11">Roots</tissue>
    </source>
</reference>
<evidence type="ECO:0000256" key="2">
    <source>
        <dbReference type="ARBA" id="ARBA00022771"/>
    </source>
</evidence>
<dbReference type="GO" id="GO:0043565">
    <property type="term" value="F:sequence-specific DNA binding"/>
    <property type="evidence" value="ECO:0007669"/>
    <property type="project" value="InterPro"/>
</dbReference>
<evidence type="ECO:0000256" key="5">
    <source>
        <dbReference type="ARBA" id="ARBA00023125"/>
    </source>
</evidence>
<dbReference type="InterPro" id="IPR013088">
    <property type="entry name" value="Znf_NHR/GATA"/>
</dbReference>
<dbReference type="SMART" id="SM00401">
    <property type="entry name" value="ZnF_GATA"/>
    <property type="match status" value="1"/>
</dbReference>
<dbReference type="GO" id="GO:0008270">
    <property type="term" value="F:zinc ion binding"/>
    <property type="evidence" value="ECO:0007669"/>
    <property type="project" value="UniProtKB-KW"/>
</dbReference>
<dbReference type="EMBL" id="JAXIOK010000023">
    <property type="protein sequence ID" value="KAK4742933.1"/>
    <property type="molecule type" value="Genomic_DNA"/>
</dbReference>
<feature type="compositionally biased region" description="Polar residues" evidence="9">
    <location>
        <begin position="266"/>
        <end position="278"/>
    </location>
</feature>
<organism evidence="11 12">
    <name type="scientific">Trapa incisa</name>
    <dbReference type="NCBI Taxonomy" id="236973"/>
    <lineage>
        <taxon>Eukaryota</taxon>
        <taxon>Viridiplantae</taxon>
        <taxon>Streptophyta</taxon>
        <taxon>Embryophyta</taxon>
        <taxon>Tracheophyta</taxon>
        <taxon>Spermatophyta</taxon>
        <taxon>Magnoliopsida</taxon>
        <taxon>eudicotyledons</taxon>
        <taxon>Gunneridae</taxon>
        <taxon>Pentapetalae</taxon>
        <taxon>rosids</taxon>
        <taxon>malvids</taxon>
        <taxon>Myrtales</taxon>
        <taxon>Lythraceae</taxon>
        <taxon>Trapa</taxon>
    </lineage>
</organism>
<gene>
    <name evidence="11" type="ORF">SAY87_000934</name>
</gene>
<dbReference type="InterPro" id="IPR000679">
    <property type="entry name" value="Znf_GATA"/>
</dbReference>
<dbReference type="PROSITE" id="PS50114">
    <property type="entry name" value="GATA_ZN_FINGER_2"/>
    <property type="match status" value="1"/>
</dbReference>
<dbReference type="PANTHER" id="PTHR46813:SF16">
    <property type="entry name" value="GATA TRANSCRIPTION FACTOR 18"/>
    <property type="match status" value="1"/>
</dbReference>
<name>A0AAN7GFC2_9MYRT</name>
<evidence type="ECO:0000256" key="9">
    <source>
        <dbReference type="SAM" id="MobiDB-lite"/>
    </source>
</evidence>
<comment type="caution">
    <text evidence="11">The sequence shown here is derived from an EMBL/GenBank/DDBJ whole genome shotgun (WGS) entry which is preliminary data.</text>
</comment>
<keyword evidence="12" id="KW-1185">Reference proteome</keyword>
<evidence type="ECO:0000256" key="3">
    <source>
        <dbReference type="ARBA" id="ARBA00022833"/>
    </source>
</evidence>
<keyword evidence="1" id="KW-0479">Metal-binding</keyword>
<dbReference type="SUPFAM" id="SSF57716">
    <property type="entry name" value="Glucocorticoid receptor-like (DNA-binding domain)"/>
    <property type="match status" value="1"/>
</dbReference>
<proteinExistence type="inferred from homology"/>
<evidence type="ECO:0000313" key="11">
    <source>
        <dbReference type="EMBL" id="KAK4742933.1"/>
    </source>
</evidence>
<accession>A0AAN7GFC2</accession>